<keyword evidence="4" id="KW-1185">Reference proteome</keyword>
<dbReference type="InterPro" id="IPR005531">
    <property type="entry name" value="Asp23"/>
</dbReference>
<comment type="similarity">
    <text evidence="1">Belongs to the asp23 family.</text>
</comment>
<evidence type="ECO:0000313" key="4">
    <source>
        <dbReference type="Proteomes" id="UP001202922"/>
    </source>
</evidence>
<dbReference type="PANTHER" id="PTHR34297">
    <property type="entry name" value="HYPOTHETICAL CYTOSOLIC PROTEIN-RELATED"/>
    <property type="match status" value="1"/>
</dbReference>
<gene>
    <name evidence="3" type="ORF">L0M17_19145</name>
</gene>
<evidence type="ECO:0000256" key="2">
    <source>
        <dbReference type="SAM" id="MobiDB-lite"/>
    </source>
</evidence>
<name>A0ABS9U5V0_9MICC</name>
<organism evidence="3 4">
    <name type="scientific">Sinomonas terrae</name>
    <dbReference type="NCBI Taxonomy" id="2908838"/>
    <lineage>
        <taxon>Bacteria</taxon>
        <taxon>Bacillati</taxon>
        <taxon>Actinomycetota</taxon>
        <taxon>Actinomycetes</taxon>
        <taxon>Micrococcales</taxon>
        <taxon>Micrococcaceae</taxon>
        <taxon>Sinomonas</taxon>
    </lineage>
</organism>
<dbReference type="Proteomes" id="UP001202922">
    <property type="component" value="Unassembled WGS sequence"/>
</dbReference>
<feature type="region of interest" description="Disordered" evidence="2">
    <location>
        <begin position="133"/>
        <end position="158"/>
    </location>
</feature>
<dbReference type="RefSeq" id="WP_241055974.1">
    <property type="nucleotide sequence ID" value="NZ_JAKZBV010000001.1"/>
</dbReference>
<dbReference type="Pfam" id="PF03780">
    <property type="entry name" value="Asp23"/>
    <property type="match status" value="1"/>
</dbReference>
<evidence type="ECO:0000256" key="1">
    <source>
        <dbReference type="ARBA" id="ARBA00005721"/>
    </source>
</evidence>
<feature type="region of interest" description="Disordered" evidence="2">
    <location>
        <begin position="1"/>
        <end position="22"/>
    </location>
</feature>
<sequence length="158" mass="16215">MEQYPEVRPGPPAYAVDPPEPGGRTIIQEQAVAKVAAAAARSVLGVHSLGTAPSRALGAIRDAVGADHAGGVRAEVGETQAAVDVTLVAKYGIPLQKLADDVRAAVYRAVEELTGLTVIEVNVEIADVFIGESRPGDARQPEPPVAPRSAGPAGIEVL</sequence>
<accession>A0ABS9U5V0</accession>
<evidence type="ECO:0000313" key="3">
    <source>
        <dbReference type="EMBL" id="MCH6472058.1"/>
    </source>
</evidence>
<dbReference type="PANTHER" id="PTHR34297:SF3">
    <property type="entry name" value="ALKALINE SHOCK PROTEIN 23"/>
    <property type="match status" value="1"/>
</dbReference>
<protein>
    <submittedName>
        <fullName evidence="3">Asp23/Gls24 family envelope stress response protein</fullName>
    </submittedName>
</protein>
<reference evidence="3 4" key="1">
    <citation type="submission" date="2022-03" db="EMBL/GenBank/DDBJ databases">
        <title>Sinomonas sp. isolated from a soil.</title>
        <authorList>
            <person name="Han J."/>
            <person name="Kim D.-U."/>
        </authorList>
    </citation>
    <scope>NUCLEOTIDE SEQUENCE [LARGE SCALE GENOMIC DNA]</scope>
    <source>
        <strain evidence="3 4">5-5</strain>
    </source>
</reference>
<dbReference type="EMBL" id="JAKZBV010000001">
    <property type="protein sequence ID" value="MCH6472058.1"/>
    <property type="molecule type" value="Genomic_DNA"/>
</dbReference>
<comment type="caution">
    <text evidence="3">The sequence shown here is derived from an EMBL/GenBank/DDBJ whole genome shotgun (WGS) entry which is preliminary data.</text>
</comment>
<proteinExistence type="inferred from homology"/>